<sequence>MVAAIDMNAPDVQLSDIPRFRVPKEYRANLEWRGNLLKRAQGDQLFQLKLRELYERDPIFAFNAFFWTYDPRKRPFHHQPFLTYDYEDKLILELKESIENGRDTVIDKSRDMGITWVVLELFEWFWTKRSGGFDFLVGSRIADYVDKKGDPRTHFERLRYNLYRLPKWLRPKGFDRGRNDNFMKLVNPETGSAITGESNNANFSTQGRYAGVFFDEFAKWEVTDEKAWTSAGDATPARIAGSTPFGAGGQFYKLAVGGESGVKHMRFHWSQHPTKSLGLNCVWPCGNDSDRGRMGKDFVPVEKLSSPWYERECLRRTAAEIAQELDIDYIGAGNPVFDGRAMESLKFYLGVKDEPKGYFRIDIEGLKGTRFEGIPFDPEGFLVVYVDRSPVHRYTVGADVVEGVEGGDYAWITVLNRMTKGVDAVYWSRMDEVGLARVTRVIADLYSSEANGTDAPWVGIETTGPGLATFDQAVGLGMTNLFMAPRYDVVNGGVTMKKGWRTDQASKNELISGIREYLIERRGALNCRRLVGELMTFVRTKTGKAEAKSSCHDDGVMSFGIALQVDVLAPMDHDLLEGARKDEHRTMSDWANAPMVRDDTPRETVEQRCFAHAVAKRLEREVMEEDLWGSIQGEELNDY</sequence>
<proteinExistence type="predicted"/>
<organism evidence="1">
    <name type="scientific">viral metagenome</name>
    <dbReference type="NCBI Taxonomy" id="1070528"/>
    <lineage>
        <taxon>unclassified sequences</taxon>
        <taxon>metagenomes</taxon>
        <taxon>organismal metagenomes</taxon>
    </lineage>
</organism>
<dbReference type="Gene3D" id="3.30.420.240">
    <property type="match status" value="1"/>
</dbReference>
<dbReference type="Gene3D" id="3.40.50.300">
    <property type="entry name" value="P-loop containing nucleotide triphosphate hydrolases"/>
    <property type="match status" value="1"/>
</dbReference>
<dbReference type="AlphaFoldDB" id="A0A6M3KVB6"/>
<protein>
    <submittedName>
        <fullName evidence="1">Putative terminase</fullName>
    </submittedName>
</protein>
<dbReference type="InterPro" id="IPR027417">
    <property type="entry name" value="P-loop_NTPase"/>
</dbReference>
<accession>A0A6M3KVB6</accession>
<gene>
    <name evidence="1" type="ORF">MM415B02127_0011</name>
</gene>
<name>A0A6M3KVB6_9ZZZZ</name>
<evidence type="ECO:0000313" key="1">
    <source>
        <dbReference type="EMBL" id="QJA86123.1"/>
    </source>
</evidence>
<reference evidence="1" key="1">
    <citation type="submission" date="2020-03" db="EMBL/GenBank/DDBJ databases">
        <title>The deep terrestrial virosphere.</title>
        <authorList>
            <person name="Holmfeldt K."/>
            <person name="Nilsson E."/>
            <person name="Simone D."/>
            <person name="Lopez-Fernandez M."/>
            <person name="Wu X."/>
            <person name="de Brujin I."/>
            <person name="Lundin D."/>
            <person name="Andersson A."/>
            <person name="Bertilsson S."/>
            <person name="Dopson M."/>
        </authorList>
    </citation>
    <scope>NUCLEOTIDE SEQUENCE</scope>
    <source>
        <strain evidence="1">MM415B02127</strain>
    </source>
</reference>
<dbReference type="EMBL" id="MT142616">
    <property type="protein sequence ID" value="QJA86123.1"/>
    <property type="molecule type" value="Genomic_DNA"/>
</dbReference>